<dbReference type="Gene3D" id="3.40.1440.10">
    <property type="entry name" value="GIY-YIG endonuclease"/>
    <property type="match status" value="1"/>
</dbReference>
<name>A0A3P3DMB0_9RHOB</name>
<accession>A0A3P3DMB0</accession>
<dbReference type="Proteomes" id="UP000282125">
    <property type="component" value="Unassembled WGS sequence"/>
</dbReference>
<dbReference type="CDD" id="cd10451">
    <property type="entry name" value="GIY-YIG_LuxR_like"/>
    <property type="match status" value="1"/>
</dbReference>
<evidence type="ECO:0000313" key="2">
    <source>
        <dbReference type="Proteomes" id="UP000282125"/>
    </source>
</evidence>
<comment type="caution">
    <text evidence="1">The sequence shown here is derived from an EMBL/GenBank/DDBJ whole genome shotgun (WGS) entry which is preliminary data.</text>
</comment>
<sequence length="110" mass="12200">MTQTDRKAAIAAYKERASETSVYAVLCEASGETWIGTTPNPDTLQNRLWFTLKMGSATNKSMQAAWDSAGEAAFRYEILARFDDESAMARKDRAETLARELRAERGAETA</sequence>
<gene>
    <name evidence="1" type="ORF">EG244_09570</name>
</gene>
<protein>
    <submittedName>
        <fullName evidence="1">GIY-YIG nuclease family protein</fullName>
    </submittedName>
</protein>
<reference evidence="1 2" key="1">
    <citation type="submission" date="2018-11" db="EMBL/GenBank/DDBJ databases">
        <title>Gemmobacter sp. nov., YIM 102744-1 draft genome.</title>
        <authorList>
            <person name="Li G."/>
            <person name="Jiang Y."/>
        </authorList>
    </citation>
    <scope>NUCLEOTIDE SEQUENCE [LARGE SCALE GENOMIC DNA]</scope>
    <source>
        <strain evidence="1 2">YIM 102744-1</strain>
    </source>
</reference>
<proteinExistence type="predicted"/>
<dbReference type="InterPro" id="IPR035901">
    <property type="entry name" value="GIY-YIG_endonuc_sf"/>
</dbReference>
<evidence type="ECO:0000313" key="1">
    <source>
        <dbReference type="EMBL" id="RRH74742.1"/>
    </source>
</evidence>
<dbReference type="AlphaFoldDB" id="A0A3P3DMB0"/>
<organism evidence="1 2">
    <name type="scientific">Falsigemmobacter faecalis</name>
    <dbReference type="NCBI Taxonomy" id="2488730"/>
    <lineage>
        <taxon>Bacteria</taxon>
        <taxon>Pseudomonadati</taxon>
        <taxon>Pseudomonadota</taxon>
        <taxon>Alphaproteobacteria</taxon>
        <taxon>Rhodobacterales</taxon>
        <taxon>Paracoccaceae</taxon>
        <taxon>Falsigemmobacter</taxon>
    </lineage>
</organism>
<dbReference type="RefSeq" id="WP_124964789.1">
    <property type="nucleotide sequence ID" value="NZ_RRAZ01000012.1"/>
</dbReference>
<dbReference type="EMBL" id="RRAZ01000012">
    <property type="protein sequence ID" value="RRH74742.1"/>
    <property type="molecule type" value="Genomic_DNA"/>
</dbReference>
<dbReference type="OrthoDB" id="7270972at2"/>
<keyword evidence="2" id="KW-1185">Reference proteome</keyword>